<comment type="catalytic activity">
    <reaction evidence="1">
        <text>Hydrolysis of alpha-(2-&gt;3)-, alpha-(2-&gt;6)-, alpha-(2-&gt;8)- glycosidic linkages of terminal sialic acid residues in oligosaccharides, glycoproteins, glycolipids, colominic acid and synthetic substrates.</text>
        <dbReference type="EC" id="3.2.1.18"/>
    </reaction>
</comment>
<evidence type="ECO:0000256" key="1">
    <source>
        <dbReference type="ARBA" id="ARBA00000427"/>
    </source>
</evidence>
<keyword evidence="4" id="KW-0442">Lipid degradation</keyword>
<dbReference type="GO" id="GO:0009313">
    <property type="term" value="P:oligosaccharide catabolic process"/>
    <property type="evidence" value="ECO:0007669"/>
    <property type="project" value="TreeGrafter"/>
</dbReference>
<dbReference type="GO" id="GO:0005737">
    <property type="term" value="C:cytoplasm"/>
    <property type="evidence" value="ECO:0007669"/>
    <property type="project" value="TreeGrafter"/>
</dbReference>
<dbReference type="GO" id="GO:0016020">
    <property type="term" value="C:membrane"/>
    <property type="evidence" value="ECO:0007669"/>
    <property type="project" value="TreeGrafter"/>
</dbReference>
<evidence type="ECO:0000313" key="10">
    <source>
        <dbReference type="Proteomes" id="UP000472276"/>
    </source>
</evidence>
<dbReference type="Proteomes" id="UP000472276">
    <property type="component" value="Unassembled WGS sequence"/>
</dbReference>
<dbReference type="Pfam" id="PF13088">
    <property type="entry name" value="BNR_2"/>
    <property type="match status" value="1"/>
</dbReference>
<evidence type="ECO:0000256" key="3">
    <source>
        <dbReference type="ARBA" id="ARBA00012733"/>
    </source>
</evidence>
<dbReference type="OMA" id="DPTAWSK"/>
<dbReference type="PANTHER" id="PTHR10628">
    <property type="entry name" value="SIALIDASE"/>
    <property type="match status" value="1"/>
</dbReference>
<sequence length="454" mass="50961">MKTKIPPSSTLSNNQPIKVKATSNSRTAEINPTRLLYNLISILYTRTANMASGPSTPAKPQKQPVFESNEAARRIYRIPALLYERESKTLLAFAEQRKTPDDASGEKLVMRTGTIKEGSSEKTIEWSELKEVEKALLYRPMNPCPVYEKVNKKLFLFFICVEDGITERYQKENCDNRTRLCYITSEDLGETWSNVTDLTDKLCEIKNWATFAVGPGHGIQTEGGRLIIPVYAFTCCSSTCLLSCCCKPVACSFSCCYKPVTCSFSCCYKSYALSLYSDDHGKNWKFGQMFQSESGECQMAEVYENKSSSFIYCNARSSCSSRVEAASHDNGVNFNILQPGDKLVETDSGCQGSVISFPAQQESANTESDTSQNQNKWLLFTHPTNPTDRDDLGVYLNKSPRDPKAWSKHWIINNGPSGYSDLAYIDNGWFACLFECGQHEIHEQIASVVFYKDV</sequence>
<feature type="region of interest" description="Disordered" evidence="7">
    <location>
        <begin position="1"/>
        <end position="25"/>
    </location>
</feature>
<reference evidence="9" key="1">
    <citation type="submission" date="2025-08" db="UniProtKB">
        <authorList>
            <consortium name="Ensembl"/>
        </authorList>
    </citation>
    <scope>IDENTIFICATION</scope>
</reference>
<dbReference type="InterPro" id="IPR026856">
    <property type="entry name" value="Sialidase_fam"/>
</dbReference>
<name>A0A668RUQ6_OREAU</name>
<keyword evidence="6" id="KW-0378">Hydrolase</keyword>
<evidence type="ECO:0000256" key="7">
    <source>
        <dbReference type="SAM" id="MobiDB-lite"/>
    </source>
</evidence>
<dbReference type="PANTHER" id="PTHR10628:SF23">
    <property type="entry name" value="SIALIDASE-3"/>
    <property type="match status" value="1"/>
</dbReference>
<evidence type="ECO:0000256" key="6">
    <source>
        <dbReference type="ARBA" id="ARBA00023295"/>
    </source>
</evidence>
<proteinExistence type="inferred from homology"/>
<feature type="domain" description="Sialidase" evidence="8">
    <location>
        <begin position="120"/>
        <end position="428"/>
    </location>
</feature>
<dbReference type="CDD" id="cd15482">
    <property type="entry name" value="Sialidase_non-viral"/>
    <property type="match status" value="1"/>
</dbReference>
<keyword evidence="4" id="KW-0443">Lipid metabolism</keyword>
<reference evidence="9" key="2">
    <citation type="submission" date="2025-09" db="UniProtKB">
        <authorList>
            <consortium name="Ensembl"/>
        </authorList>
    </citation>
    <scope>IDENTIFICATION</scope>
</reference>
<dbReference type="GO" id="GO:0004308">
    <property type="term" value="F:exo-alpha-sialidase activity"/>
    <property type="evidence" value="ECO:0007669"/>
    <property type="project" value="UniProtKB-EC"/>
</dbReference>
<dbReference type="Gene3D" id="2.120.10.10">
    <property type="match status" value="1"/>
</dbReference>
<dbReference type="SUPFAM" id="SSF50939">
    <property type="entry name" value="Sialidases"/>
    <property type="match status" value="1"/>
</dbReference>
<evidence type="ECO:0000256" key="5">
    <source>
        <dbReference type="ARBA" id="ARBA00023277"/>
    </source>
</evidence>
<dbReference type="InterPro" id="IPR036278">
    <property type="entry name" value="Sialidase_sf"/>
</dbReference>
<evidence type="ECO:0000256" key="4">
    <source>
        <dbReference type="ARBA" id="ARBA00022963"/>
    </source>
</evidence>
<evidence type="ECO:0000256" key="2">
    <source>
        <dbReference type="ARBA" id="ARBA00009348"/>
    </source>
</evidence>
<dbReference type="AlphaFoldDB" id="A0A668RUQ6"/>
<comment type="similarity">
    <text evidence="2">Belongs to the glycosyl hydrolase 33 family.</text>
</comment>
<dbReference type="InterPro" id="IPR011040">
    <property type="entry name" value="Sialidase"/>
</dbReference>
<dbReference type="EC" id="3.2.1.18" evidence="3"/>
<accession>A0A668RUQ6</accession>
<protein>
    <recommendedName>
        <fullName evidence="3">exo-alpha-sialidase</fullName>
        <ecNumber evidence="3">3.2.1.18</ecNumber>
    </recommendedName>
</protein>
<keyword evidence="5" id="KW-0119">Carbohydrate metabolism</keyword>
<gene>
    <name evidence="9" type="primary">SELE</name>
</gene>
<evidence type="ECO:0000259" key="8">
    <source>
        <dbReference type="Pfam" id="PF13088"/>
    </source>
</evidence>
<keyword evidence="10" id="KW-1185">Reference proteome</keyword>
<keyword evidence="6" id="KW-0326">Glycosidase</keyword>
<dbReference type="Ensembl" id="ENSOABT00000006291.2">
    <property type="protein sequence ID" value="ENSOABP00000006075.2"/>
    <property type="gene ID" value="ENSOABG00000003415.2"/>
</dbReference>
<evidence type="ECO:0000313" key="9">
    <source>
        <dbReference type="Ensembl" id="ENSOABP00000006075.2"/>
    </source>
</evidence>
<organism evidence="9 10">
    <name type="scientific">Oreochromis aureus</name>
    <name type="common">Israeli tilapia</name>
    <name type="synonym">Chromis aureus</name>
    <dbReference type="NCBI Taxonomy" id="47969"/>
    <lineage>
        <taxon>Eukaryota</taxon>
        <taxon>Metazoa</taxon>
        <taxon>Chordata</taxon>
        <taxon>Craniata</taxon>
        <taxon>Vertebrata</taxon>
        <taxon>Euteleostomi</taxon>
        <taxon>Actinopterygii</taxon>
        <taxon>Neopterygii</taxon>
        <taxon>Teleostei</taxon>
        <taxon>Neoteleostei</taxon>
        <taxon>Acanthomorphata</taxon>
        <taxon>Ovalentaria</taxon>
        <taxon>Cichlomorphae</taxon>
        <taxon>Cichliformes</taxon>
        <taxon>Cichlidae</taxon>
        <taxon>African cichlids</taxon>
        <taxon>Pseudocrenilabrinae</taxon>
        <taxon>Oreochromini</taxon>
        <taxon>Oreochromis</taxon>
    </lineage>
</organism>
<dbReference type="GO" id="GO:0006689">
    <property type="term" value="P:ganglioside catabolic process"/>
    <property type="evidence" value="ECO:0007669"/>
    <property type="project" value="TreeGrafter"/>
</dbReference>